<evidence type="ECO:0008006" key="4">
    <source>
        <dbReference type="Google" id="ProtNLM"/>
    </source>
</evidence>
<dbReference type="PANTHER" id="PTHR16079:SF4">
    <property type="entry name" value="E3 UBIQUITIN-PROTEIN LIGASE CHFR"/>
    <property type="match status" value="1"/>
</dbReference>
<dbReference type="EMBL" id="JASNQZ010000001">
    <property type="protein sequence ID" value="KAL0960748.1"/>
    <property type="molecule type" value="Genomic_DNA"/>
</dbReference>
<evidence type="ECO:0000256" key="1">
    <source>
        <dbReference type="SAM" id="MobiDB-lite"/>
    </source>
</evidence>
<proteinExistence type="predicted"/>
<dbReference type="PANTHER" id="PTHR16079">
    <property type="entry name" value="UBIQUITIN LIGASE PROTEIN CHFR"/>
    <property type="match status" value="1"/>
</dbReference>
<comment type="caution">
    <text evidence="2">The sequence shown here is derived from an EMBL/GenBank/DDBJ whole genome shotgun (WGS) entry which is preliminary data.</text>
</comment>
<gene>
    <name evidence="2" type="ORF">HGRIS_005772</name>
</gene>
<keyword evidence="3" id="KW-1185">Reference proteome</keyword>
<sequence>MMRQLTGLPIDDDLVVRILFFCPDFSTLQAFILTSKAIHQVYQRYPKSIVRAVAYNVAGPALPQALRLVRYKLKHAPDAEAPLDEESDSDDPPGESGQKDPLTKEETKALLRVARTAGRLEHIFSWMEKDKTRKHALSPEESWRFRRAIYRVMLYCEIFGPERAYEHPDESPFFAQEDDEVDIDDIRALRRKRKVFLDAFNALELLELHSVLIFLESLLERIHALYHGPSYTGNEHKEIVSMGPDVVLECYDAFSLMPTYTKPWNLDNLHPEAIADFFSGPLELIFDDRKVKQPERQYQPILDEVFGEDDQCLYLFFTSFSSDNTDNPGQHCKQLGGMSLWGSSNWERLNISIRRQGLLELVKGRLIYNQAHMMQIRDFLTCPDYPKLFNELFDLKLPEYADWDKDDWLCMACLKKFFGDHFHIWFKELKRLEGNPEPSEDCWYGYNCRTQTHKLAHATKLNHLCEPTRGD</sequence>
<accession>A0ABR3K042</accession>
<evidence type="ECO:0000313" key="3">
    <source>
        <dbReference type="Proteomes" id="UP001556367"/>
    </source>
</evidence>
<evidence type="ECO:0000313" key="2">
    <source>
        <dbReference type="EMBL" id="KAL0960748.1"/>
    </source>
</evidence>
<organism evidence="2 3">
    <name type="scientific">Hohenbuehelia grisea</name>
    <dbReference type="NCBI Taxonomy" id="104357"/>
    <lineage>
        <taxon>Eukaryota</taxon>
        <taxon>Fungi</taxon>
        <taxon>Dikarya</taxon>
        <taxon>Basidiomycota</taxon>
        <taxon>Agaricomycotina</taxon>
        <taxon>Agaricomycetes</taxon>
        <taxon>Agaricomycetidae</taxon>
        <taxon>Agaricales</taxon>
        <taxon>Pleurotineae</taxon>
        <taxon>Pleurotaceae</taxon>
        <taxon>Hohenbuehelia</taxon>
    </lineage>
</organism>
<name>A0ABR3K042_9AGAR</name>
<dbReference type="InterPro" id="IPR052256">
    <property type="entry name" value="E3_ubiquitin-ligase_CHFR"/>
</dbReference>
<protein>
    <recommendedName>
        <fullName evidence="4">Aprataxin and PNK-like factor PBZ domain-containing protein</fullName>
    </recommendedName>
</protein>
<feature type="region of interest" description="Disordered" evidence="1">
    <location>
        <begin position="80"/>
        <end position="105"/>
    </location>
</feature>
<reference evidence="3" key="1">
    <citation type="submission" date="2024-06" db="EMBL/GenBank/DDBJ databases">
        <title>Multi-omics analyses provide insights into the biosynthesis of the anticancer antibiotic pleurotin in Hohenbuehelia grisea.</title>
        <authorList>
            <person name="Weaver J.A."/>
            <person name="Alberti F."/>
        </authorList>
    </citation>
    <scope>NUCLEOTIDE SEQUENCE [LARGE SCALE GENOMIC DNA]</scope>
    <source>
        <strain evidence="3">T-177</strain>
    </source>
</reference>
<dbReference type="Proteomes" id="UP001556367">
    <property type="component" value="Unassembled WGS sequence"/>
</dbReference>
<feature type="compositionally biased region" description="Acidic residues" evidence="1">
    <location>
        <begin position="81"/>
        <end position="93"/>
    </location>
</feature>